<keyword evidence="16" id="KW-1185">Reference proteome</keyword>
<feature type="domain" description="Ion transport" evidence="14">
    <location>
        <begin position="1090"/>
        <end position="1308"/>
    </location>
</feature>
<dbReference type="Gene3D" id="1.20.120.350">
    <property type="entry name" value="Voltage-gated potassium channels. Chain C"/>
    <property type="match status" value="3"/>
</dbReference>
<dbReference type="GO" id="GO:0008331">
    <property type="term" value="F:high voltage-gated calcium channel activity"/>
    <property type="evidence" value="ECO:0007669"/>
    <property type="project" value="TreeGrafter"/>
</dbReference>
<feature type="transmembrane region" description="Helical" evidence="13">
    <location>
        <begin position="822"/>
        <end position="845"/>
    </location>
</feature>
<proteinExistence type="predicted"/>
<dbReference type="OrthoDB" id="272031at2759"/>
<keyword evidence="2" id="KW-0813">Transport</keyword>
<dbReference type="PANTHER" id="PTHR45628">
    <property type="entry name" value="VOLTAGE-DEPENDENT CALCIUM CHANNEL TYPE A SUBUNIT ALPHA-1"/>
    <property type="match status" value="1"/>
</dbReference>
<feature type="transmembrane region" description="Helical" evidence="13">
    <location>
        <begin position="418"/>
        <end position="438"/>
    </location>
</feature>
<feature type="transmembrane region" description="Helical" evidence="13">
    <location>
        <begin position="743"/>
        <end position="767"/>
    </location>
</feature>
<keyword evidence="9" id="KW-0406">Ion transport</keyword>
<protein>
    <submittedName>
        <fullName evidence="15">Voltage-dependent calcium channel alpha 1, invertebrate</fullName>
    </submittedName>
</protein>
<evidence type="ECO:0000256" key="7">
    <source>
        <dbReference type="ARBA" id="ARBA00022882"/>
    </source>
</evidence>
<dbReference type="Pfam" id="PF00520">
    <property type="entry name" value="Ion_trans"/>
    <property type="match status" value="4"/>
</dbReference>
<reference evidence="15 16" key="1">
    <citation type="journal article" date="2013" name="PLoS ONE">
        <title>Predicting the Proteins of Angomonas deanei, Strigomonas culicis and Their Respective Endosymbionts Reveals New Aspects of the Trypanosomatidae Family.</title>
        <authorList>
            <person name="Motta M.C."/>
            <person name="Martins A.C."/>
            <person name="de Souza S.S."/>
            <person name="Catta-Preta C.M."/>
            <person name="Silva R."/>
            <person name="Klein C.C."/>
            <person name="de Almeida L.G."/>
            <person name="de Lima Cunha O."/>
            <person name="Ciapina L.P."/>
            <person name="Brocchi M."/>
            <person name="Colabardini A.C."/>
            <person name="de Araujo Lima B."/>
            <person name="Machado C.R."/>
            <person name="de Almeida Soares C.M."/>
            <person name="Probst C.M."/>
            <person name="de Menezes C.B."/>
            <person name="Thompson C.E."/>
            <person name="Bartholomeu D.C."/>
            <person name="Gradia D.F."/>
            <person name="Pavoni D.P."/>
            <person name="Grisard E.C."/>
            <person name="Fantinatti-Garboggini F."/>
            <person name="Marchini F.K."/>
            <person name="Rodrigues-Luiz G.F."/>
            <person name="Wagner G."/>
            <person name="Goldman G.H."/>
            <person name="Fietto J.L."/>
            <person name="Elias M.C."/>
            <person name="Goldman M.H."/>
            <person name="Sagot M.F."/>
            <person name="Pereira M."/>
            <person name="Stoco P.H."/>
            <person name="de Mendonca-Neto R.P."/>
            <person name="Teixeira S.M."/>
            <person name="Maciel T.E."/>
            <person name="de Oliveira Mendes T.A."/>
            <person name="Urmenyi T.P."/>
            <person name="de Souza W."/>
            <person name="Schenkman S."/>
            <person name="de Vasconcelos A.T."/>
        </authorList>
    </citation>
    <scope>NUCLEOTIDE SEQUENCE [LARGE SCALE GENOMIC DNA]</scope>
</reference>
<dbReference type="Gene3D" id="1.10.287.70">
    <property type="match status" value="4"/>
</dbReference>
<keyword evidence="6" id="KW-0106">Calcium</keyword>
<dbReference type="SUPFAM" id="SSF81324">
    <property type="entry name" value="Voltage-gated potassium channels"/>
    <property type="match status" value="1"/>
</dbReference>
<feature type="transmembrane region" description="Helical" evidence="13">
    <location>
        <begin position="1276"/>
        <end position="1299"/>
    </location>
</feature>
<keyword evidence="4" id="KW-0107">Calcium channel</keyword>
<feature type="transmembrane region" description="Helical" evidence="13">
    <location>
        <begin position="779"/>
        <end position="802"/>
    </location>
</feature>
<feature type="transmembrane region" description="Helical" evidence="13">
    <location>
        <begin position="300"/>
        <end position="325"/>
    </location>
</feature>
<evidence type="ECO:0000256" key="12">
    <source>
        <dbReference type="ARBA" id="ARBA00023303"/>
    </source>
</evidence>
<feature type="non-terminal residue" evidence="15">
    <location>
        <position position="1462"/>
    </location>
</feature>
<dbReference type="InterPro" id="IPR005821">
    <property type="entry name" value="Ion_trans_dom"/>
</dbReference>
<feature type="transmembrane region" description="Helical" evidence="13">
    <location>
        <begin position="1124"/>
        <end position="1147"/>
    </location>
</feature>
<feature type="transmembrane region" description="Helical" evidence="13">
    <location>
        <begin position="537"/>
        <end position="557"/>
    </location>
</feature>
<feature type="transmembrane region" description="Helical" evidence="13">
    <location>
        <begin position="883"/>
        <end position="902"/>
    </location>
</feature>
<dbReference type="GO" id="GO:0098703">
    <property type="term" value="P:calcium ion import across plasma membrane"/>
    <property type="evidence" value="ECO:0007669"/>
    <property type="project" value="TreeGrafter"/>
</dbReference>
<keyword evidence="5 13" id="KW-0812">Transmembrane</keyword>
<feature type="domain" description="Ion transport" evidence="14">
    <location>
        <begin position="48"/>
        <end position="313"/>
    </location>
</feature>
<feature type="transmembrane region" description="Helical" evidence="13">
    <location>
        <begin position="1091"/>
        <end position="1112"/>
    </location>
</feature>
<feature type="transmembrane region" description="Helical" evidence="13">
    <location>
        <begin position="1154"/>
        <end position="1175"/>
    </location>
</feature>
<feature type="transmembrane region" description="Helical" evidence="13">
    <location>
        <begin position="569"/>
        <end position="587"/>
    </location>
</feature>
<feature type="transmembrane region" description="Helical" evidence="13">
    <location>
        <begin position="49"/>
        <end position="67"/>
    </location>
</feature>
<feature type="domain" description="Ion transport" evidence="14">
    <location>
        <begin position="748"/>
        <end position="1035"/>
    </location>
</feature>
<dbReference type="PANTHER" id="PTHR45628:SF7">
    <property type="entry name" value="VOLTAGE-DEPENDENT CALCIUM CHANNEL TYPE A SUBUNIT ALPHA-1"/>
    <property type="match status" value="1"/>
</dbReference>
<comment type="caution">
    <text evidence="15">The sequence shown here is derived from an EMBL/GenBank/DDBJ whole genome shotgun (WGS) entry which is preliminary data.</text>
</comment>
<accession>S9TX96</accession>
<comment type="subcellular location">
    <subcellularLocation>
        <location evidence="1">Membrane</location>
        <topology evidence="1">Multi-pass membrane protein</topology>
    </subcellularLocation>
</comment>
<evidence type="ECO:0000256" key="5">
    <source>
        <dbReference type="ARBA" id="ARBA00022692"/>
    </source>
</evidence>
<feature type="transmembrane region" description="Helical" evidence="13">
    <location>
        <begin position="450"/>
        <end position="469"/>
    </location>
</feature>
<dbReference type="GO" id="GO:0005891">
    <property type="term" value="C:voltage-gated calcium channel complex"/>
    <property type="evidence" value="ECO:0007669"/>
    <property type="project" value="TreeGrafter"/>
</dbReference>
<feature type="transmembrane region" description="Helical" evidence="13">
    <location>
        <begin position="607"/>
        <end position="632"/>
    </location>
</feature>
<feature type="transmembrane region" description="Helical" evidence="13">
    <location>
        <begin position="1002"/>
        <end position="1026"/>
    </location>
</feature>
<gene>
    <name evidence="15" type="ORF">STCU_08631</name>
</gene>
<evidence type="ECO:0000256" key="1">
    <source>
        <dbReference type="ARBA" id="ARBA00004141"/>
    </source>
</evidence>
<feature type="transmembrane region" description="Helical" evidence="13">
    <location>
        <begin position="709"/>
        <end position="731"/>
    </location>
</feature>
<dbReference type="Proteomes" id="UP000015354">
    <property type="component" value="Unassembled WGS sequence"/>
</dbReference>
<feature type="domain" description="Ion transport" evidence="14">
    <location>
        <begin position="417"/>
        <end position="614"/>
    </location>
</feature>
<feature type="transmembrane region" description="Helical" evidence="13">
    <location>
        <begin position="1181"/>
        <end position="1198"/>
    </location>
</feature>
<evidence type="ECO:0000256" key="13">
    <source>
        <dbReference type="SAM" id="Phobius"/>
    </source>
</evidence>
<evidence type="ECO:0000256" key="11">
    <source>
        <dbReference type="ARBA" id="ARBA00023180"/>
    </source>
</evidence>
<evidence type="ECO:0000256" key="10">
    <source>
        <dbReference type="ARBA" id="ARBA00023136"/>
    </source>
</evidence>
<evidence type="ECO:0000313" key="16">
    <source>
        <dbReference type="Proteomes" id="UP000015354"/>
    </source>
</evidence>
<dbReference type="InterPro" id="IPR050599">
    <property type="entry name" value="VDCC_alpha-1_subunit"/>
</dbReference>
<name>S9TX96_9TRYP</name>
<evidence type="ECO:0000256" key="8">
    <source>
        <dbReference type="ARBA" id="ARBA00022989"/>
    </source>
</evidence>
<evidence type="ECO:0000256" key="3">
    <source>
        <dbReference type="ARBA" id="ARBA00022568"/>
    </source>
</evidence>
<feature type="transmembrane region" description="Helical" evidence="13">
    <location>
        <begin position="1205"/>
        <end position="1226"/>
    </location>
</feature>
<keyword evidence="12" id="KW-0407">Ion channel</keyword>
<feature type="transmembrane region" description="Helical" evidence="13">
    <location>
        <begin position="1246"/>
        <end position="1264"/>
    </location>
</feature>
<keyword evidence="3" id="KW-0109">Calcium transport</keyword>
<keyword evidence="8 13" id="KW-1133">Transmembrane helix</keyword>
<dbReference type="InterPro" id="IPR027359">
    <property type="entry name" value="Volt_channel_dom_sf"/>
</dbReference>
<evidence type="ECO:0000256" key="9">
    <source>
        <dbReference type="ARBA" id="ARBA00023065"/>
    </source>
</evidence>
<organism evidence="15 16">
    <name type="scientific">Strigomonas culicis</name>
    <dbReference type="NCBI Taxonomy" id="28005"/>
    <lineage>
        <taxon>Eukaryota</taxon>
        <taxon>Discoba</taxon>
        <taxon>Euglenozoa</taxon>
        <taxon>Kinetoplastea</taxon>
        <taxon>Metakinetoplastina</taxon>
        <taxon>Trypanosomatida</taxon>
        <taxon>Trypanosomatidae</taxon>
        <taxon>Strigomonadinae</taxon>
        <taxon>Strigomonas</taxon>
    </lineage>
</organism>
<evidence type="ECO:0000256" key="2">
    <source>
        <dbReference type="ARBA" id="ARBA00022448"/>
    </source>
</evidence>
<evidence type="ECO:0000259" key="14">
    <source>
        <dbReference type="Pfam" id="PF00520"/>
    </source>
</evidence>
<keyword evidence="10 13" id="KW-0472">Membrane</keyword>
<evidence type="ECO:0000313" key="15">
    <source>
        <dbReference type="EMBL" id="EPY21258.1"/>
    </source>
</evidence>
<keyword evidence="11" id="KW-0325">Glycoprotein</keyword>
<evidence type="ECO:0000256" key="4">
    <source>
        <dbReference type="ARBA" id="ARBA00022673"/>
    </source>
</evidence>
<feature type="transmembrane region" description="Helical" evidence="13">
    <location>
        <begin position="168"/>
        <end position="189"/>
    </location>
</feature>
<feature type="transmembrane region" description="Helical" evidence="13">
    <location>
        <begin position="79"/>
        <end position="99"/>
    </location>
</feature>
<keyword evidence="7" id="KW-0851">Voltage-gated channel</keyword>
<dbReference type="EMBL" id="ATMH01008631">
    <property type="protein sequence ID" value="EPY21258.1"/>
    <property type="molecule type" value="Genomic_DNA"/>
</dbReference>
<feature type="transmembrane region" description="Helical" evidence="13">
    <location>
        <begin position="481"/>
        <end position="502"/>
    </location>
</feature>
<sequence length="1462" mass="163635">MQYACLESGVLYRLLRWSPQCAPEYGCNVDTHGYAEWRKRLVAILGSRYVQTIWVVAVCLSTGLAMAEQPHYDLGRGTYIVFFTLQTVCLAFFWIRMLADCMTNRLDYFKAPCNCIELVVNMFGVLQLIPPTHHIRWMRAWAAARPLRHLLALPVLRNHWRSAVHSTLFTADLFVIGVGVLFFFATIAVSAFGDALQQRCTVTSVSSMSPTAFQSVTLPYVLGVSFNASYSVPCGLGSACPTFEGTSVMCEVSNGTASTDRFYHFRNVGASLLIMLKVASADRWYDDLELLMSAKGSGAALFYVTVLVCLFPIACWVIGAVFHFYTRCASGCAALDGPQETKTRGTQTEERHALSRSCLEDSIRESTALPKRLRAQLDDPSFLVRTLAPTDCKAFSSLQVQPLSKYRTLAGCIVRHPMFVVTELVLSLLSVIVLAVLYESMQKSTKRRIMIAHCIVSLAFLVRVLLYGAAFGMRMLTKDVFAYFDLAGALVGVLELAVPALFEYSVVRGLRCFRAVHFFKYTPSFLTWRSLCQDLGGLFFFVACLHVLYALGGMELFGNDLLPCGTFPCGSFSTIWSSLLLTFSFFTGSNWYGSLLALFTTGKVPSAVLFVVSILGWQYLVIVPLAYSIILYRTRQASYRAWRAQARTEKLPHSHPVPPLMEFSLTQGNSFDDDKKENPPVTRINKKRGEPVIGERYTDQSTSISKVRLCGVFSLSLQRFFTVMGNSLWFIPPRNVLRKWLILFFQSFMYQFFSFLTVALSTVALFFERAKFDGEREDILHRLNVACIVIFGSEMVLKWLAYGLVFVDVTVNPFTASLQLKPYLRVSINYFDLTANVFSFAGLFYKPLRIGRVVRTVRLLTSQERPSASLLVLSQTLPHSLKAFPLVLACYIWFALLGAQFFSGRLWFCRVPNTMTSANQTTCMGMSNITQTVYLSVESGSSATVVQNLDATRGLFHYDHFGQALLSVFVFTTTGDWSLFMYDGTLSRTGTLSAPSLHAGYYVGYFVVILLLFRYYLFYLVAAALVSPFSYYKNRMHKVKELTVEQLAFQNTFFGLQHVSGIRERTRPLRGKACGLVHGLLVKELWCGAKCVDVLLFAYHVVNCGFIAAWHVHGPTWLQTTLDVLNYISIVLCAVEVLLHLTAYGGIALCHRRVWFSVVLLTLMIAAACSVHLHFLQSVRFLKLLTTGAFFGTVAPLQRRFSHPFTALCLYLIVLLVYSVVGTVLFGDAQATIDGVSTKQNFRTVIGSFLVLFTSSSLGSWERIMTSLYTTNSGGVYAAVVYFVTFIVVSRLVVVQLIVVCLLDIFSGQIDFDAVMQCVELRRMWASVAGSQMRLPLSTVLSLMGQLSTFVDEDKQRGPHLLSALARVPVGEDWCVSYGDLLRVWCMDRFQVQWPRCRQAVLRGKTPALPLFSRFVFSAPTDETETDTSAPRHRKKSIALTLPDTIVAGESTGTCGRGGERW</sequence>
<evidence type="ECO:0000256" key="6">
    <source>
        <dbReference type="ARBA" id="ARBA00022837"/>
    </source>
</evidence>